<feature type="repeat" description="ANK" evidence="3">
    <location>
        <begin position="56"/>
        <end position="88"/>
    </location>
</feature>
<reference evidence="5 6" key="1">
    <citation type="submission" date="2015-02" db="EMBL/GenBank/DDBJ databases">
        <authorList>
            <person name="Chooi Y.-H."/>
        </authorList>
    </citation>
    <scope>NUCLEOTIDE SEQUENCE [LARGE SCALE GENOMIC DNA]</scope>
    <source>
        <strain evidence="5">E3</strain>
    </source>
</reference>
<dbReference type="OMA" id="YAVECED"/>
<keyword evidence="1" id="KW-0677">Repeat</keyword>
<dbReference type="EMBL" id="CDSF01000001">
    <property type="protein sequence ID" value="CEO94315.1"/>
    <property type="molecule type" value="Genomic_DNA"/>
</dbReference>
<dbReference type="InterPro" id="IPR036770">
    <property type="entry name" value="Ankyrin_rpt-contain_sf"/>
</dbReference>
<organism evidence="5 6">
    <name type="scientific">Plasmodiophora brassicae</name>
    <name type="common">Clubroot disease agent</name>
    <dbReference type="NCBI Taxonomy" id="37360"/>
    <lineage>
        <taxon>Eukaryota</taxon>
        <taxon>Sar</taxon>
        <taxon>Rhizaria</taxon>
        <taxon>Endomyxa</taxon>
        <taxon>Phytomyxea</taxon>
        <taxon>Plasmodiophorida</taxon>
        <taxon>Plasmodiophoridae</taxon>
        <taxon>Plasmodiophora</taxon>
    </lineage>
</organism>
<evidence type="ECO:0000256" key="4">
    <source>
        <dbReference type="SAM" id="SignalP"/>
    </source>
</evidence>
<dbReference type="InterPro" id="IPR051070">
    <property type="entry name" value="NF-kappa-B_inhibitor"/>
</dbReference>
<dbReference type="Proteomes" id="UP000039324">
    <property type="component" value="Unassembled WGS sequence"/>
</dbReference>
<keyword evidence="4" id="KW-0732">Signal</keyword>
<dbReference type="OrthoDB" id="341259at2759"/>
<dbReference type="Pfam" id="PF13606">
    <property type="entry name" value="Ank_3"/>
    <property type="match status" value="1"/>
</dbReference>
<dbReference type="GO" id="GO:0051059">
    <property type="term" value="F:NF-kappaB binding"/>
    <property type="evidence" value="ECO:0007669"/>
    <property type="project" value="TreeGrafter"/>
</dbReference>
<name>A0A0G4IGT4_PLABS</name>
<dbReference type="PROSITE" id="PS50088">
    <property type="entry name" value="ANK_REPEAT"/>
    <property type="match status" value="2"/>
</dbReference>
<dbReference type="SMART" id="SM00248">
    <property type="entry name" value="ANK"/>
    <property type="match status" value="3"/>
</dbReference>
<dbReference type="PANTHER" id="PTHR46680:SF3">
    <property type="entry name" value="NF-KAPPA-B INHIBITOR CACTUS"/>
    <property type="match status" value="1"/>
</dbReference>
<evidence type="ECO:0000313" key="5">
    <source>
        <dbReference type="EMBL" id="CEO94315.1"/>
    </source>
</evidence>
<dbReference type="Gene3D" id="1.25.40.20">
    <property type="entry name" value="Ankyrin repeat-containing domain"/>
    <property type="match status" value="1"/>
</dbReference>
<dbReference type="InterPro" id="IPR002110">
    <property type="entry name" value="Ankyrin_rpt"/>
</dbReference>
<gene>
    <name evidence="5" type="ORF">PBRA_000100</name>
</gene>
<evidence type="ECO:0000256" key="3">
    <source>
        <dbReference type="PROSITE-ProRule" id="PRU00023"/>
    </source>
</evidence>
<dbReference type="GO" id="GO:0071356">
    <property type="term" value="P:cellular response to tumor necrosis factor"/>
    <property type="evidence" value="ECO:0007669"/>
    <property type="project" value="TreeGrafter"/>
</dbReference>
<dbReference type="STRING" id="37360.A0A0G4IGT4"/>
<evidence type="ECO:0000256" key="1">
    <source>
        <dbReference type="ARBA" id="ARBA00022737"/>
    </source>
</evidence>
<evidence type="ECO:0000256" key="2">
    <source>
        <dbReference type="ARBA" id="ARBA00023043"/>
    </source>
</evidence>
<dbReference type="GO" id="GO:0005829">
    <property type="term" value="C:cytosol"/>
    <property type="evidence" value="ECO:0007669"/>
    <property type="project" value="TreeGrafter"/>
</dbReference>
<dbReference type="SUPFAM" id="SSF48403">
    <property type="entry name" value="Ankyrin repeat"/>
    <property type="match status" value="1"/>
</dbReference>
<proteinExistence type="predicted"/>
<sequence>MNVKLGASALLVVFLPAAIALNAGQALERAIADRDLDGIVELVEMGIVEANIILPDGDTPLHIAAELDDLPGATVLIEYGADTNARDMHDQTPLHRAAKTGSEEVATLLLRERSTEVNARDRNGQTALHLACREGNRIVGLLFDVDNIDLMAVDKHNKTPMQLAKLYGHSRDIWY</sequence>
<dbReference type="AlphaFoldDB" id="A0A0G4IGT4"/>
<evidence type="ECO:0000313" key="6">
    <source>
        <dbReference type="Proteomes" id="UP000039324"/>
    </source>
</evidence>
<feature type="signal peptide" evidence="4">
    <location>
        <begin position="1"/>
        <end position="20"/>
    </location>
</feature>
<dbReference type="Pfam" id="PF12796">
    <property type="entry name" value="Ank_2"/>
    <property type="match status" value="1"/>
</dbReference>
<dbReference type="PANTHER" id="PTHR46680">
    <property type="entry name" value="NF-KAPPA-B INHIBITOR ALPHA"/>
    <property type="match status" value="1"/>
</dbReference>
<accession>A0A0G4IGT4</accession>
<keyword evidence="2 3" id="KW-0040">ANK repeat</keyword>
<protein>
    <submittedName>
        <fullName evidence="5">Uncharacterized protein</fullName>
    </submittedName>
</protein>
<feature type="repeat" description="ANK" evidence="3">
    <location>
        <begin position="89"/>
        <end position="122"/>
    </location>
</feature>
<feature type="chain" id="PRO_5005192764" evidence="4">
    <location>
        <begin position="21"/>
        <end position="175"/>
    </location>
</feature>
<keyword evidence="6" id="KW-1185">Reference proteome</keyword>
<dbReference type="PROSITE" id="PS50297">
    <property type="entry name" value="ANK_REP_REGION"/>
    <property type="match status" value="2"/>
</dbReference>